<keyword evidence="3" id="KW-0753">Steroid metabolism</keyword>
<evidence type="ECO:0000313" key="6">
    <source>
        <dbReference type="Proteomes" id="UP000036923"/>
    </source>
</evidence>
<gene>
    <name evidence="5" type="ORF">Bccel_5419</name>
</gene>
<evidence type="ECO:0000313" key="5">
    <source>
        <dbReference type="EMBL" id="KNY30142.1"/>
    </source>
</evidence>
<keyword evidence="6" id="KW-1185">Reference proteome</keyword>
<evidence type="ECO:0000256" key="1">
    <source>
        <dbReference type="ARBA" id="ARBA00006484"/>
    </source>
</evidence>
<accession>A0A0L6JXH1</accession>
<dbReference type="NCBIfam" id="NF009466">
    <property type="entry name" value="PRK12826.1-2"/>
    <property type="match status" value="1"/>
</dbReference>
<dbReference type="Pfam" id="PF00106">
    <property type="entry name" value="adh_short"/>
    <property type="match status" value="1"/>
</dbReference>
<dbReference type="PROSITE" id="PS00061">
    <property type="entry name" value="ADH_SHORT"/>
    <property type="match status" value="1"/>
</dbReference>
<comment type="caution">
    <text evidence="5">The sequence shown here is derived from an EMBL/GenBank/DDBJ whole genome shotgun (WGS) entry which is preliminary data.</text>
</comment>
<proteinExistence type="inferred from homology"/>
<dbReference type="RefSeq" id="WP_036945339.1">
    <property type="nucleotide sequence ID" value="NZ_JQKC01000047.1"/>
</dbReference>
<reference evidence="6" key="1">
    <citation type="submission" date="2015-07" db="EMBL/GenBank/DDBJ databases">
        <title>Near-Complete Genome Sequence of the Cellulolytic Bacterium Bacteroides (Pseudobacteroides) cellulosolvens ATCC 35603.</title>
        <authorList>
            <person name="Dassa B."/>
            <person name="Utturkar S.M."/>
            <person name="Klingeman D.M."/>
            <person name="Hurt R.A."/>
            <person name="Keller M."/>
            <person name="Xu J."/>
            <person name="Reddy Y.H.K."/>
            <person name="Borovok I."/>
            <person name="Grinberg I.R."/>
            <person name="Lamed R."/>
            <person name="Zhivin O."/>
            <person name="Bayer E.A."/>
            <person name="Brown S.D."/>
        </authorList>
    </citation>
    <scope>NUCLEOTIDE SEQUENCE [LARGE SCALE GENOMIC DNA]</scope>
    <source>
        <strain evidence="6">DSM 2933</strain>
    </source>
</reference>
<organism evidence="5 6">
    <name type="scientific">Pseudobacteroides cellulosolvens ATCC 35603 = DSM 2933</name>
    <dbReference type="NCBI Taxonomy" id="398512"/>
    <lineage>
        <taxon>Bacteria</taxon>
        <taxon>Bacillati</taxon>
        <taxon>Bacillota</taxon>
        <taxon>Clostridia</taxon>
        <taxon>Eubacteriales</taxon>
        <taxon>Oscillospiraceae</taxon>
        <taxon>Pseudobacteroides</taxon>
    </lineage>
</organism>
<dbReference type="PRINTS" id="PR00080">
    <property type="entry name" value="SDRFAMILY"/>
</dbReference>
<dbReference type="OrthoDB" id="9803333at2"/>
<dbReference type="PANTHER" id="PTHR42879">
    <property type="entry name" value="3-OXOACYL-(ACYL-CARRIER-PROTEIN) REDUCTASE"/>
    <property type="match status" value="1"/>
</dbReference>
<evidence type="ECO:0000256" key="3">
    <source>
        <dbReference type="ARBA" id="ARBA00023221"/>
    </source>
</evidence>
<comment type="similarity">
    <text evidence="1 4">Belongs to the short-chain dehydrogenases/reductases (SDR) family.</text>
</comment>
<evidence type="ECO:0000256" key="2">
    <source>
        <dbReference type="ARBA" id="ARBA00023002"/>
    </source>
</evidence>
<dbReference type="AlphaFoldDB" id="A0A0L6JXH1"/>
<dbReference type="InterPro" id="IPR050259">
    <property type="entry name" value="SDR"/>
</dbReference>
<dbReference type="GO" id="GO:0008202">
    <property type="term" value="P:steroid metabolic process"/>
    <property type="evidence" value="ECO:0007669"/>
    <property type="project" value="UniProtKB-KW"/>
</dbReference>
<dbReference type="PRINTS" id="PR00081">
    <property type="entry name" value="GDHRDH"/>
</dbReference>
<protein>
    <submittedName>
        <fullName evidence="5">Short-chain dehydrogenase/reductase SDR</fullName>
    </submittedName>
</protein>
<dbReference type="PANTHER" id="PTHR42879:SF2">
    <property type="entry name" value="3-OXOACYL-[ACYL-CARRIER-PROTEIN] REDUCTASE FABG"/>
    <property type="match status" value="1"/>
</dbReference>
<dbReference type="InterPro" id="IPR002347">
    <property type="entry name" value="SDR_fam"/>
</dbReference>
<keyword evidence="3" id="KW-0443">Lipid metabolism</keyword>
<dbReference type="Proteomes" id="UP000036923">
    <property type="component" value="Unassembled WGS sequence"/>
</dbReference>
<dbReference type="InterPro" id="IPR020904">
    <property type="entry name" value="Sc_DH/Rdtase_CS"/>
</dbReference>
<dbReference type="eggNOG" id="COG1028">
    <property type="taxonomic scope" value="Bacteria"/>
</dbReference>
<name>A0A0L6JXH1_9FIRM</name>
<dbReference type="FunFam" id="3.40.50.720:FF:000173">
    <property type="entry name" value="3-oxoacyl-[acyl-carrier protein] reductase"/>
    <property type="match status" value="1"/>
</dbReference>
<dbReference type="EMBL" id="LGTC01000001">
    <property type="protein sequence ID" value="KNY30142.1"/>
    <property type="molecule type" value="Genomic_DNA"/>
</dbReference>
<dbReference type="STRING" id="398512.Bccel_5419"/>
<dbReference type="Gene3D" id="3.40.50.720">
    <property type="entry name" value="NAD(P)-binding Rossmann-like Domain"/>
    <property type="match status" value="1"/>
</dbReference>
<keyword evidence="2" id="KW-0560">Oxidoreductase</keyword>
<dbReference type="InterPro" id="IPR036291">
    <property type="entry name" value="NAD(P)-bd_dom_sf"/>
</dbReference>
<dbReference type="PATRIC" id="fig|398512.5.peg.5685"/>
<dbReference type="SUPFAM" id="SSF51735">
    <property type="entry name" value="NAD(P)-binding Rossmann-fold domains"/>
    <property type="match status" value="1"/>
</dbReference>
<dbReference type="GO" id="GO:0032787">
    <property type="term" value="P:monocarboxylic acid metabolic process"/>
    <property type="evidence" value="ECO:0007669"/>
    <property type="project" value="UniProtKB-ARBA"/>
</dbReference>
<dbReference type="NCBIfam" id="NF047420">
    <property type="entry name" value="EF_P_mod_YmfI"/>
    <property type="match status" value="1"/>
</dbReference>
<sequence>MNKNKTVIISGASGGIGRSMVVLFAINRYNVILNYNRSLEKAQLLYRKLKSKGLSIELFQADVSKRVQVDAMVDYCINQFGKIDILINNSGVSQQKIFTDISEDEWDYMINVNLKGVFNCTQSVLKHMIREKSGKIINISSIWGMVGASCEVHYSSAKAGVIGFTKALSKELGPSNIQVNCIAPGIIETDMLSSFSLEELKQLKDETPLIRLGKPKDIARCALFLASKNADFFTGQILSPNGGFVI</sequence>
<dbReference type="GO" id="GO:0016491">
    <property type="term" value="F:oxidoreductase activity"/>
    <property type="evidence" value="ECO:0007669"/>
    <property type="project" value="UniProtKB-KW"/>
</dbReference>
<evidence type="ECO:0000256" key="4">
    <source>
        <dbReference type="RuleBase" id="RU000363"/>
    </source>
</evidence>